<gene>
    <name evidence="4" type="ordered locus">Dacet_2419</name>
</gene>
<sequence length="162" mass="17590">MNLLIISDTHTDSITKLPPAVIDAAKKADGIIHAGDVVSYKVISGLIDINPNVYAVKGNMDPASGENVLPLKRVLEAEGVRIGIAHGEGSPQGIENRLLYTFADDKVDIIIFGHTHVPFWGVIGEVHFLNPGSPTNKRTEPQHSYAILKLDDGKFDAEIVRF</sequence>
<dbReference type="GO" id="GO:0016787">
    <property type="term" value="F:hydrolase activity"/>
    <property type="evidence" value="ECO:0007669"/>
    <property type="project" value="UniProtKB-UniRule"/>
</dbReference>
<proteinExistence type="inferred from homology"/>
<dbReference type="RefSeq" id="WP_013011682.1">
    <property type="nucleotide sequence ID" value="NC_013943.1"/>
</dbReference>
<dbReference type="EMBL" id="CP001968">
    <property type="protein sequence ID" value="ADD69181.1"/>
    <property type="molecule type" value="Genomic_DNA"/>
</dbReference>
<dbReference type="KEGG" id="dap:Dacet_2419"/>
<feature type="domain" description="Calcineurin-like phosphoesterase" evidence="3">
    <location>
        <begin position="1"/>
        <end position="152"/>
    </location>
</feature>
<dbReference type="GO" id="GO:0046872">
    <property type="term" value="F:metal ion binding"/>
    <property type="evidence" value="ECO:0007669"/>
    <property type="project" value="UniProtKB-KW"/>
</dbReference>
<dbReference type="PANTHER" id="PTHR11124">
    <property type="entry name" value="VACUOLAR SORTING PROTEIN VPS29"/>
    <property type="match status" value="1"/>
</dbReference>
<comment type="cofactor">
    <cofactor evidence="2">
        <name>a divalent metal cation</name>
        <dbReference type="ChEBI" id="CHEBI:60240"/>
    </cofactor>
</comment>
<keyword evidence="5" id="KW-1185">Reference proteome</keyword>
<dbReference type="PaxDb" id="522772-Dacet_2419"/>
<dbReference type="Gene3D" id="3.60.21.10">
    <property type="match status" value="1"/>
</dbReference>
<dbReference type="AlphaFoldDB" id="D4H3S9"/>
<evidence type="ECO:0000313" key="4">
    <source>
        <dbReference type="EMBL" id="ADD69181.1"/>
    </source>
</evidence>
<dbReference type="Pfam" id="PF12850">
    <property type="entry name" value="Metallophos_2"/>
    <property type="match status" value="1"/>
</dbReference>
<dbReference type="InterPro" id="IPR024654">
    <property type="entry name" value="Calcineurin-like_PHP_lpxH"/>
</dbReference>
<reference evidence="4 5" key="1">
    <citation type="journal article" date="2010" name="Stand. Genomic Sci.">
        <title>Complete genome sequence of Denitrovibrio acetiphilus type strain (N2460).</title>
        <authorList>
            <person name="Kiss H."/>
            <person name="Lang E."/>
            <person name="Lapidus A."/>
            <person name="Copeland A."/>
            <person name="Nolan M."/>
            <person name="Glavina Del Rio T."/>
            <person name="Chen F."/>
            <person name="Lucas S."/>
            <person name="Tice H."/>
            <person name="Cheng J.F."/>
            <person name="Han C."/>
            <person name="Goodwin L."/>
            <person name="Pitluck S."/>
            <person name="Liolios K."/>
            <person name="Pati A."/>
            <person name="Ivanova N."/>
            <person name="Mavromatis K."/>
            <person name="Chen A."/>
            <person name="Palaniappan K."/>
            <person name="Land M."/>
            <person name="Hauser L."/>
            <person name="Chang Y.J."/>
            <person name="Jeffries C.D."/>
            <person name="Detter J.C."/>
            <person name="Brettin T."/>
            <person name="Spring S."/>
            <person name="Rohde M."/>
            <person name="Goker M."/>
            <person name="Woyke T."/>
            <person name="Bristow J."/>
            <person name="Eisen J.A."/>
            <person name="Markowitz V."/>
            <person name="Hugenholtz P."/>
            <person name="Kyrpides N.C."/>
            <person name="Klenk H.P."/>
        </authorList>
    </citation>
    <scope>NUCLEOTIDE SEQUENCE [LARGE SCALE GENOMIC DNA]</scope>
    <source>
        <strain evidence="5">DSM 12809 / NBRC 114555 / N2460</strain>
    </source>
</reference>
<name>D4H3S9_DENA2</name>
<organism evidence="4 5">
    <name type="scientific">Denitrovibrio acetiphilus (strain DSM 12809 / NBRC 114555 / N2460)</name>
    <dbReference type="NCBI Taxonomy" id="522772"/>
    <lineage>
        <taxon>Bacteria</taxon>
        <taxon>Pseudomonadati</taxon>
        <taxon>Deferribacterota</taxon>
        <taxon>Deferribacteres</taxon>
        <taxon>Deferribacterales</taxon>
        <taxon>Geovibrionaceae</taxon>
        <taxon>Denitrovibrio</taxon>
    </lineage>
</organism>
<evidence type="ECO:0000256" key="2">
    <source>
        <dbReference type="RuleBase" id="RU362039"/>
    </source>
</evidence>
<accession>D4H3S9</accession>
<keyword evidence="2" id="KW-0479">Metal-binding</keyword>
<dbReference type="InterPro" id="IPR000979">
    <property type="entry name" value="Phosphodiesterase_MJ0936/Vps29"/>
</dbReference>
<dbReference type="NCBIfam" id="TIGR00040">
    <property type="entry name" value="yfcE"/>
    <property type="match status" value="1"/>
</dbReference>
<dbReference type="SUPFAM" id="SSF56300">
    <property type="entry name" value="Metallo-dependent phosphatases"/>
    <property type="match status" value="1"/>
</dbReference>
<evidence type="ECO:0000256" key="1">
    <source>
        <dbReference type="ARBA" id="ARBA00008950"/>
    </source>
</evidence>
<evidence type="ECO:0000259" key="3">
    <source>
        <dbReference type="Pfam" id="PF12850"/>
    </source>
</evidence>
<dbReference type="eggNOG" id="COG0622">
    <property type="taxonomic scope" value="Bacteria"/>
</dbReference>
<protein>
    <recommendedName>
        <fullName evidence="2">Phosphoesterase</fullName>
        <ecNumber evidence="2">3.1.4.-</ecNumber>
    </recommendedName>
</protein>
<dbReference type="STRING" id="522772.Dacet_2419"/>
<dbReference type="Proteomes" id="UP000002012">
    <property type="component" value="Chromosome"/>
</dbReference>
<dbReference type="EC" id="3.1.4.-" evidence="2"/>
<comment type="similarity">
    <text evidence="1 2">Belongs to the metallophosphoesterase superfamily. YfcE family.</text>
</comment>
<dbReference type="HOGENOM" id="CLU_063749_3_2_0"/>
<dbReference type="FunCoup" id="D4H3S9">
    <property type="interactions" value="54"/>
</dbReference>
<dbReference type="OrthoDB" id="9785951at2"/>
<dbReference type="InterPro" id="IPR029052">
    <property type="entry name" value="Metallo-depent_PP-like"/>
</dbReference>
<evidence type="ECO:0000313" key="5">
    <source>
        <dbReference type="Proteomes" id="UP000002012"/>
    </source>
</evidence>
<dbReference type="InParanoid" id="D4H3S9"/>